<proteinExistence type="predicted"/>
<dbReference type="AlphaFoldDB" id="A0A1G5QYS4"/>
<dbReference type="SUPFAM" id="SSF55729">
    <property type="entry name" value="Acyl-CoA N-acyltransferases (Nat)"/>
    <property type="match status" value="1"/>
</dbReference>
<dbReference type="PANTHER" id="PTHR43877">
    <property type="entry name" value="AMINOALKYLPHOSPHONATE N-ACETYLTRANSFERASE-RELATED-RELATED"/>
    <property type="match status" value="1"/>
</dbReference>
<evidence type="ECO:0000313" key="5">
    <source>
        <dbReference type="Proteomes" id="UP000199648"/>
    </source>
</evidence>
<name>A0A1G5QYS4_9GAMM</name>
<keyword evidence="2 4" id="KW-0012">Acyltransferase</keyword>
<feature type="domain" description="N-acetyltransferase" evidence="3">
    <location>
        <begin position="1"/>
        <end position="156"/>
    </location>
</feature>
<dbReference type="EMBL" id="FMWD01000011">
    <property type="protein sequence ID" value="SCZ66391.1"/>
    <property type="molecule type" value="Genomic_DNA"/>
</dbReference>
<reference evidence="4 5" key="1">
    <citation type="submission" date="2016-10" db="EMBL/GenBank/DDBJ databases">
        <authorList>
            <person name="de Groot N.N."/>
        </authorList>
    </citation>
    <scope>NUCLEOTIDE SEQUENCE [LARGE SCALE GENOMIC DNA]</scope>
    <source>
        <strain evidence="4 5">HLD2</strain>
    </source>
</reference>
<keyword evidence="5" id="KW-1185">Reference proteome</keyword>
<dbReference type="CDD" id="cd04301">
    <property type="entry name" value="NAT_SF"/>
    <property type="match status" value="1"/>
</dbReference>
<evidence type="ECO:0000313" key="4">
    <source>
        <dbReference type="EMBL" id="SCZ66391.1"/>
    </source>
</evidence>
<evidence type="ECO:0000256" key="1">
    <source>
        <dbReference type="ARBA" id="ARBA00022679"/>
    </source>
</evidence>
<dbReference type="Proteomes" id="UP000199648">
    <property type="component" value="Unassembled WGS sequence"/>
</dbReference>
<dbReference type="Pfam" id="PF13673">
    <property type="entry name" value="Acetyltransf_10"/>
    <property type="match status" value="1"/>
</dbReference>
<gene>
    <name evidence="4" type="ORF">SAMN03097708_02958</name>
</gene>
<sequence length="163" mass="17960">MKIRKADPTDAPAIQRFQEASIRELCSEQYDAETIDEWTGDLKPDHYLDAMENYQFLVAEEDGGEIHAMCVVDTDRSELNALFVAPQATGKGLGKVLVASAEGVVLNAGHHRISLKATLNAVPFYEKLGYRKNGETMHSFSEGTELSCIVMSKELRPDKGKAA</sequence>
<keyword evidence="1 4" id="KW-0808">Transferase</keyword>
<dbReference type="OrthoDB" id="9789605at2"/>
<evidence type="ECO:0000259" key="3">
    <source>
        <dbReference type="PROSITE" id="PS51186"/>
    </source>
</evidence>
<dbReference type="InterPro" id="IPR016181">
    <property type="entry name" value="Acyl_CoA_acyltransferase"/>
</dbReference>
<accession>A0A1G5QYS4</accession>
<evidence type="ECO:0000256" key="2">
    <source>
        <dbReference type="ARBA" id="ARBA00023315"/>
    </source>
</evidence>
<dbReference type="GO" id="GO:0016747">
    <property type="term" value="F:acyltransferase activity, transferring groups other than amino-acyl groups"/>
    <property type="evidence" value="ECO:0007669"/>
    <property type="project" value="InterPro"/>
</dbReference>
<dbReference type="PROSITE" id="PS51186">
    <property type="entry name" value="GNAT"/>
    <property type="match status" value="1"/>
</dbReference>
<dbReference type="InterPro" id="IPR050832">
    <property type="entry name" value="Bact_Acetyltransf"/>
</dbReference>
<organism evidence="4 5">
    <name type="scientific">Thiohalomonas denitrificans</name>
    <dbReference type="NCBI Taxonomy" id="415747"/>
    <lineage>
        <taxon>Bacteria</taxon>
        <taxon>Pseudomonadati</taxon>
        <taxon>Pseudomonadota</taxon>
        <taxon>Gammaproteobacteria</taxon>
        <taxon>Thiohalomonadales</taxon>
        <taxon>Thiohalomonadaceae</taxon>
        <taxon>Thiohalomonas</taxon>
    </lineage>
</organism>
<dbReference type="PANTHER" id="PTHR43877:SF1">
    <property type="entry name" value="ACETYLTRANSFERASE"/>
    <property type="match status" value="1"/>
</dbReference>
<dbReference type="RefSeq" id="WP_092998709.1">
    <property type="nucleotide sequence ID" value="NZ_FMWD01000011.1"/>
</dbReference>
<dbReference type="Gene3D" id="3.40.630.30">
    <property type="match status" value="1"/>
</dbReference>
<dbReference type="STRING" id="415747.SAMN03097708_02958"/>
<protein>
    <submittedName>
        <fullName evidence="4">L-amino acid N-acyltransferase YncA</fullName>
    </submittedName>
</protein>
<dbReference type="InterPro" id="IPR000182">
    <property type="entry name" value="GNAT_dom"/>
</dbReference>